<evidence type="ECO:0000256" key="5">
    <source>
        <dbReference type="ARBA" id="ARBA00022982"/>
    </source>
</evidence>
<dbReference type="CDD" id="cd16374">
    <property type="entry name" value="DMSOR_beta_like"/>
    <property type="match status" value="1"/>
</dbReference>
<keyword evidence="1" id="KW-0813">Transport</keyword>
<keyword evidence="4" id="KW-0677">Repeat</keyword>
<dbReference type="EMBL" id="BEXT01000001">
    <property type="protein sequence ID" value="GBC60907.1"/>
    <property type="molecule type" value="Genomic_DNA"/>
</dbReference>
<organism evidence="9 10">
    <name type="scientific">Desulfonema ishimotonii</name>
    <dbReference type="NCBI Taxonomy" id="45657"/>
    <lineage>
        <taxon>Bacteria</taxon>
        <taxon>Pseudomonadati</taxon>
        <taxon>Thermodesulfobacteriota</taxon>
        <taxon>Desulfobacteria</taxon>
        <taxon>Desulfobacterales</taxon>
        <taxon>Desulfococcaceae</taxon>
        <taxon>Desulfonema</taxon>
    </lineage>
</organism>
<dbReference type="PANTHER" id="PTHR43177:SF5">
    <property type="entry name" value="ANAEROBIC DIMETHYL SULFOXIDE REDUCTASE CHAIN B-RELATED"/>
    <property type="match status" value="1"/>
</dbReference>
<dbReference type="PROSITE" id="PS00198">
    <property type="entry name" value="4FE4S_FER_1"/>
    <property type="match status" value="1"/>
</dbReference>
<sequence>MKQVVVHPERCVGCMQCMIACATAHSRTKTLFSASCEDPLPKPRIHVGAGLYGEGFPNRCRHCDPAPCMLACLPGAISRIPETGTVRIDPDICINCASCAMTCPYGVIRFHEDASAPPGKMIAVKCDNCHDRQKAGQIPACVEICKSGALTFEEMDAAMKRKTDEVARTVSPDARKVPEAPGVDLLNAVKKAQIGMRKI</sequence>
<evidence type="ECO:0000313" key="9">
    <source>
        <dbReference type="EMBL" id="GBC60907.1"/>
    </source>
</evidence>
<accession>A0A401FVA4</accession>
<keyword evidence="10" id="KW-1185">Reference proteome</keyword>
<dbReference type="Gene3D" id="3.30.70.20">
    <property type="match status" value="2"/>
</dbReference>
<dbReference type="PROSITE" id="PS51379">
    <property type="entry name" value="4FE4S_FER_2"/>
    <property type="match status" value="2"/>
</dbReference>
<keyword evidence="7" id="KW-0411">Iron-sulfur</keyword>
<evidence type="ECO:0000256" key="7">
    <source>
        <dbReference type="ARBA" id="ARBA00023014"/>
    </source>
</evidence>
<feature type="domain" description="4Fe-4S ferredoxin-type" evidence="8">
    <location>
        <begin position="84"/>
        <end position="113"/>
    </location>
</feature>
<keyword evidence="3" id="KW-0479">Metal-binding</keyword>
<name>A0A401FVA4_9BACT</name>
<dbReference type="SUPFAM" id="SSF54862">
    <property type="entry name" value="4Fe-4S ferredoxins"/>
    <property type="match status" value="1"/>
</dbReference>
<keyword evidence="6" id="KW-0408">Iron</keyword>
<evidence type="ECO:0000256" key="3">
    <source>
        <dbReference type="ARBA" id="ARBA00022723"/>
    </source>
</evidence>
<reference evidence="10" key="1">
    <citation type="submission" date="2017-11" db="EMBL/GenBank/DDBJ databases">
        <authorList>
            <person name="Watanabe M."/>
            <person name="Kojima H."/>
        </authorList>
    </citation>
    <scope>NUCLEOTIDE SEQUENCE [LARGE SCALE GENOMIC DNA]</scope>
    <source>
        <strain evidence="10">Tokyo 01</strain>
    </source>
</reference>
<dbReference type="AlphaFoldDB" id="A0A401FVA4"/>
<dbReference type="Proteomes" id="UP000288096">
    <property type="component" value="Unassembled WGS sequence"/>
</dbReference>
<evidence type="ECO:0000256" key="1">
    <source>
        <dbReference type="ARBA" id="ARBA00022448"/>
    </source>
</evidence>
<evidence type="ECO:0000256" key="4">
    <source>
        <dbReference type="ARBA" id="ARBA00022737"/>
    </source>
</evidence>
<dbReference type="GO" id="GO:0051539">
    <property type="term" value="F:4 iron, 4 sulfur cluster binding"/>
    <property type="evidence" value="ECO:0007669"/>
    <property type="project" value="UniProtKB-KW"/>
</dbReference>
<keyword evidence="5" id="KW-0249">Electron transport</keyword>
<dbReference type="GO" id="GO:0046872">
    <property type="term" value="F:metal ion binding"/>
    <property type="evidence" value="ECO:0007669"/>
    <property type="project" value="UniProtKB-KW"/>
</dbReference>
<dbReference type="RefSeq" id="WP_124328258.1">
    <property type="nucleotide sequence ID" value="NZ_BEXT01000001.1"/>
</dbReference>
<dbReference type="OrthoDB" id="9789030at2"/>
<dbReference type="InterPro" id="IPR017900">
    <property type="entry name" value="4Fe4S_Fe_S_CS"/>
</dbReference>
<proteinExistence type="predicted"/>
<dbReference type="Pfam" id="PF13247">
    <property type="entry name" value="Fer4_11"/>
    <property type="match status" value="1"/>
</dbReference>
<protein>
    <submittedName>
        <fullName evidence="9">4Fe-4S ferredoxin</fullName>
    </submittedName>
</protein>
<keyword evidence="2" id="KW-0004">4Fe-4S</keyword>
<evidence type="ECO:0000259" key="8">
    <source>
        <dbReference type="PROSITE" id="PS51379"/>
    </source>
</evidence>
<gene>
    <name evidence="9" type="ORF">DENIS_1867</name>
</gene>
<evidence type="ECO:0000313" key="10">
    <source>
        <dbReference type="Proteomes" id="UP000288096"/>
    </source>
</evidence>
<dbReference type="PANTHER" id="PTHR43177">
    <property type="entry name" value="PROTEIN NRFC"/>
    <property type="match status" value="1"/>
</dbReference>
<dbReference type="InterPro" id="IPR050954">
    <property type="entry name" value="ET_IronSulfur_Cluster-Binding"/>
</dbReference>
<evidence type="ECO:0000256" key="2">
    <source>
        <dbReference type="ARBA" id="ARBA00022485"/>
    </source>
</evidence>
<reference evidence="10" key="2">
    <citation type="submission" date="2019-01" db="EMBL/GenBank/DDBJ databases">
        <title>Genome sequence of Desulfonema ishimotonii strain Tokyo 01.</title>
        <authorList>
            <person name="Fukui M."/>
        </authorList>
    </citation>
    <scope>NUCLEOTIDE SEQUENCE [LARGE SCALE GENOMIC DNA]</scope>
    <source>
        <strain evidence="10">Tokyo 01</strain>
    </source>
</reference>
<dbReference type="InterPro" id="IPR017896">
    <property type="entry name" value="4Fe4S_Fe-S-bd"/>
</dbReference>
<comment type="caution">
    <text evidence="9">The sequence shown here is derived from an EMBL/GenBank/DDBJ whole genome shotgun (WGS) entry which is preliminary data.</text>
</comment>
<evidence type="ECO:0000256" key="6">
    <source>
        <dbReference type="ARBA" id="ARBA00023004"/>
    </source>
</evidence>
<feature type="domain" description="4Fe-4S ferredoxin-type" evidence="8">
    <location>
        <begin position="2"/>
        <end position="30"/>
    </location>
</feature>